<sequence>MSKTPDPPSYTQFACVGTGFSAIGLGATLKRWYGIGDIRFFERHSELGGTWFINQYPGNILRQELSLNMVHVIIFGPRGGWDGMSCQP</sequence>
<keyword evidence="3" id="KW-1185">Reference proteome</keyword>
<accession>A0A4U6X5R5</accession>
<evidence type="ECO:0008006" key="4">
    <source>
        <dbReference type="Google" id="ProtNLM"/>
    </source>
</evidence>
<dbReference type="EMBL" id="PJEX01000361">
    <property type="protein sequence ID" value="TKW50780.1"/>
    <property type="molecule type" value="Genomic_DNA"/>
</dbReference>
<comment type="caution">
    <text evidence="2">The sequence shown here is derived from an EMBL/GenBank/DDBJ whole genome shotgun (WGS) entry which is preliminary data.</text>
</comment>
<comment type="similarity">
    <text evidence="1">Belongs to the FAD-binding monooxygenase family.</text>
</comment>
<evidence type="ECO:0000313" key="3">
    <source>
        <dbReference type="Proteomes" id="UP000310108"/>
    </source>
</evidence>
<dbReference type="PANTHER" id="PTHR42877">
    <property type="entry name" value="L-ORNITHINE N(5)-MONOOXYGENASE-RELATED"/>
    <property type="match status" value="1"/>
</dbReference>
<name>A0A4U6X5R5_9PEZI</name>
<dbReference type="InterPro" id="IPR051209">
    <property type="entry name" value="FAD-bind_Monooxygenase_sf"/>
</dbReference>
<reference evidence="2 3" key="1">
    <citation type="journal article" date="2019" name="PLoS ONE">
        <title>Comparative genome analysis indicates high evolutionary potential of pathogenicity genes in Colletotrichum tanaceti.</title>
        <authorList>
            <person name="Lelwala R.V."/>
            <person name="Korhonen P.K."/>
            <person name="Young N.D."/>
            <person name="Scott J.B."/>
            <person name="Ades P.A."/>
            <person name="Gasser R.B."/>
            <person name="Taylor P.W.J."/>
        </authorList>
    </citation>
    <scope>NUCLEOTIDE SEQUENCE [LARGE SCALE GENOMIC DNA]</scope>
    <source>
        <strain evidence="2">BRIP57314</strain>
    </source>
</reference>
<dbReference type="InterPro" id="IPR036188">
    <property type="entry name" value="FAD/NAD-bd_sf"/>
</dbReference>
<organism evidence="2 3">
    <name type="scientific">Colletotrichum tanaceti</name>
    <dbReference type="NCBI Taxonomy" id="1306861"/>
    <lineage>
        <taxon>Eukaryota</taxon>
        <taxon>Fungi</taxon>
        <taxon>Dikarya</taxon>
        <taxon>Ascomycota</taxon>
        <taxon>Pezizomycotina</taxon>
        <taxon>Sordariomycetes</taxon>
        <taxon>Hypocreomycetidae</taxon>
        <taxon>Glomerellales</taxon>
        <taxon>Glomerellaceae</taxon>
        <taxon>Colletotrichum</taxon>
        <taxon>Colletotrichum destructivum species complex</taxon>
    </lineage>
</organism>
<dbReference type="AlphaFoldDB" id="A0A4U6X5R5"/>
<protein>
    <recommendedName>
        <fullName evidence="4">Baeyer-Villiger monooxygenase</fullName>
    </recommendedName>
</protein>
<dbReference type="SUPFAM" id="SSF51905">
    <property type="entry name" value="FAD/NAD(P)-binding domain"/>
    <property type="match status" value="1"/>
</dbReference>
<dbReference type="Gene3D" id="3.50.50.60">
    <property type="entry name" value="FAD/NAD(P)-binding domain"/>
    <property type="match status" value="1"/>
</dbReference>
<dbReference type="PANTHER" id="PTHR42877:SF10">
    <property type="entry name" value="L-ORNITHINE N(5)-OXYGENASE"/>
    <property type="match status" value="1"/>
</dbReference>
<evidence type="ECO:0000313" key="2">
    <source>
        <dbReference type="EMBL" id="TKW50780.1"/>
    </source>
</evidence>
<dbReference type="Proteomes" id="UP000310108">
    <property type="component" value="Unassembled WGS sequence"/>
</dbReference>
<evidence type="ECO:0000256" key="1">
    <source>
        <dbReference type="ARBA" id="ARBA00010139"/>
    </source>
</evidence>
<gene>
    <name evidence="2" type="ORF">CTA1_11819</name>
</gene>
<proteinExistence type="inferred from homology"/>